<dbReference type="RefSeq" id="WP_310912445.1">
    <property type="nucleotide sequence ID" value="NZ_JAVLVT010000005.1"/>
</dbReference>
<evidence type="ECO:0000313" key="2">
    <source>
        <dbReference type="EMBL" id="MDS1270890.1"/>
    </source>
</evidence>
<feature type="domain" description="DUF1722" evidence="1">
    <location>
        <begin position="121"/>
        <end position="236"/>
    </location>
</feature>
<dbReference type="InterPro" id="IPR013560">
    <property type="entry name" value="DUF1722"/>
</dbReference>
<gene>
    <name evidence="2" type="ORF">RIF23_11310</name>
</gene>
<comment type="caution">
    <text evidence="2">The sequence shown here is derived from an EMBL/GenBank/DDBJ whole genome shotgun (WGS) entry which is preliminary data.</text>
</comment>
<protein>
    <submittedName>
        <fullName evidence="2">DUF1722 domain-containing protein</fullName>
    </submittedName>
</protein>
<evidence type="ECO:0000313" key="3">
    <source>
        <dbReference type="Proteomes" id="UP001250214"/>
    </source>
</evidence>
<keyword evidence="3" id="KW-1185">Reference proteome</keyword>
<reference evidence="3" key="1">
    <citation type="submission" date="2023-07" db="EMBL/GenBank/DDBJ databases">
        <title>Novel species in the genus Lipingzhangella isolated from Sambhar Salt Lake.</title>
        <authorList>
            <person name="Jiya N."/>
            <person name="Kajale S."/>
            <person name="Sharma A."/>
        </authorList>
    </citation>
    <scope>NUCLEOTIDE SEQUENCE [LARGE SCALE GENOMIC DNA]</scope>
    <source>
        <strain evidence="3">LS1_29</strain>
    </source>
</reference>
<sequence length="251" mass="27787">MIRQVFSGHPRPRLELRLDPTAAEPLEAELDQHVDIVALGTRHGCPTHRDRAPDGLVLEGADDLATDTGAGDPPMATRQQLRDPWLREHFVERLFARARVREMLAGGAGTADVMEFHSRHKLQCMAHDPAGCRALGRIAASAHEAPAAALVAYRDRFAHTLACPASPGRHVNAVQHALGMVDTQLSRGQRTRIDATLAAYRSGSVPLAVPLELVRELCAPLEAPWVNKQTYLSPYPPKLRLRERLYAYQEW</sequence>
<organism evidence="2 3">
    <name type="scientific">Lipingzhangella rawalii</name>
    <dbReference type="NCBI Taxonomy" id="2055835"/>
    <lineage>
        <taxon>Bacteria</taxon>
        <taxon>Bacillati</taxon>
        <taxon>Actinomycetota</taxon>
        <taxon>Actinomycetes</taxon>
        <taxon>Streptosporangiales</taxon>
        <taxon>Nocardiopsidaceae</taxon>
        <taxon>Lipingzhangella</taxon>
    </lineage>
</organism>
<evidence type="ECO:0000259" key="1">
    <source>
        <dbReference type="Pfam" id="PF08349"/>
    </source>
</evidence>
<name>A0ABU2H7U5_9ACTN</name>
<dbReference type="Proteomes" id="UP001250214">
    <property type="component" value="Unassembled WGS sequence"/>
</dbReference>
<proteinExistence type="predicted"/>
<dbReference type="EMBL" id="JAVLVT010000005">
    <property type="protein sequence ID" value="MDS1270890.1"/>
    <property type="molecule type" value="Genomic_DNA"/>
</dbReference>
<dbReference type="PANTHER" id="PTHR30087:SF1">
    <property type="entry name" value="HYPOTHETICAL CYTOSOLIC PROTEIN"/>
    <property type="match status" value="1"/>
</dbReference>
<dbReference type="PANTHER" id="PTHR30087">
    <property type="entry name" value="INNER MEMBRANE PROTEIN"/>
    <property type="match status" value="1"/>
</dbReference>
<accession>A0ABU2H7U5</accession>
<dbReference type="Pfam" id="PF08349">
    <property type="entry name" value="DUF1722"/>
    <property type="match status" value="1"/>
</dbReference>